<dbReference type="EMBL" id="CASHTH010003373">
    <property type="protein sequence ID" value="CAI8044090.1"/>
    <property type="molecule type" value="Genomic_DNA"/>
</dbReference>
<gene>
    <name evidence="6" type="ORF">GBAR_LOCUS24476</name>
</gene>
<dbReference type="InterPro" id="IPR035914">
    <property type="entry name" value="Sperma_CUB_dom_sf"/>
</dbReference>
<sequence length="430" mass="49227">MLLPANMEWILLLTLVNSISMSTTTTEEVDISSVITECFNINPRYPNPNELSCYRTDIQEVSGFQICEASFVRTQRIAVASQSENFTIMYLHTPGALRGRQYNNRLLCRWNIQCPVNQLMYLDFDEHNIEPEANSSFFTNPVCVDYLKSFRDFGTQTTCGARDPFADLEPNRMLMEFRSNRRLRFPGFKLRVVCFNPNLQDLEGCEATPIDQLFSGRKKRSAPNRDTEPSTMFRDKRSGSMTRLNIAPNVLVFYISSTRLIIVLDRGRITIFREIASLHTYNEFYGVRSFDSSDPTPLERFRGNGMLTVINNTCYYYIFGVDPKFKPTTDEQWVIRSLLDAQEALVINTDFIIEEDPDVTADKAVEKMIQLHKPAQVVPLVLLDPLVPQVPLALQESQDPPTLPTHTITPIPPLPPPPHHHRHHLLGPQN</sequence>
<feature type="region of interest" description="Disordered" evidence="3">
    <location>
        <begin position="216"/>
        <end position="235"/>
    </location>
</feature>
<keyword evidence="4" id="KW-0732">Signal</keyword>
<dbReference type="AlphaFoldDB" id="A0AA35T989"/>
<accession>A0AA35T989</accession>
<dbReference type="SMART" id="SM00042">
    <property type="entry name" value="CUB"/>
    <property type="match status" value="1"/>
</dbReference>
<evidence type="ECO:0000256" key="3">
    <source>
        <dbReference type="SAM" id="MobiDB-lite"/>
    </source>
</evidence>
<evidence type="ECO:0000313" key="7">
    <source>
        <dbReference type="Proteomes" id="UP001174909"/>
    </source>
</evidence>
<dbReference type="PROSITE" id="PS01180">
    <property type="entry name" value="CUB"/>
    <property type="match status" value="1"/>
</dbReference>
<name>A0AA35T989_GEOBA</name>
<feature type="region of interest" description="Disordered" evidence="3">
    <location>
        <begin position="396"/>
        <end position="430"/>
    </location>
</feature>
<dbReference type="Gene3D" id="2.60.120.290">
    <property type="entry name" value="Spermadhesin, CUB domain"/>
    <property type="match status" value="1"/>
</dbReference>
<feature type="signal peptide" evidence="4">
    <location>
        <begin position="1"/>
        <end position="18"/>
    </location>
</feature>
<feature type="chain" id="PRO_5041376960" description="CUB domain-containing protein" evidence="4">
    <location>
        <begin position="19"/>
        <end position="430"/>
    </location>
</feature>
<organism evidence="6 7">
    <name type="scientific">Geodia barretti</name>
    <name type="common">Barrett's horny sponge</name>
    <dbReference type="NCBI Taxonomy" id="519541"/>
    <lineage>
        <taxon>Eukaryota</taxon>
        <taxon>Metazoa</taxon>
        <taxon>Porifera</taxon>
        <taxon>Demospongiae</taxon>
        <taxon>Heteroscleromorpha</taxon>
        <taxon>Tetractinellida</taxon>
        <taxon>Astrophorina</taxon>
        <taxon>Geodiidae</taxon>
        <taxon>Geodia</taxon>
    </lineage>
</organism>
<evidence type="ECO:0000256" key="2">
    <source>
        <dbReference type="PROSITE-ProRule" id="PRU00059"/>
    </source>
</evidence>
<feature type="compositionally biased region" description="Basic residues" evidence="3">
    <location>
        <begin position="418"/>
        <end position="430"/>
    </location>
</feature>
<reference evidence="6" key="1">
    <citation type="submission" date="2023-03" db="EMBL/GenBank/DDBJ databases">
        <authorList>
            <person name="Steffen K."/>
            <person name="Cardenas P."/>
        </authorList>
    </citation>
    <scope>NUCLEOTIDE SEQUENCE</scope>
</reference>
<evidence type="ECO:0000256" key="1">
    <source>
        <dbReference type="ARBA" id="ARBA00023157"/>
    </source>
</evidence>
<dbReference type="SUPFAM" id="SSF49854">
    <property type="entry name" value="Spermadhesin, CUB domain"/>
    <property type="match status" value="1"/>
</dbReference>
<comment type="caution">
    <text evidence="6">The sequence shown here is derived from an EMBL/GenBank/DDBJ whole genome shotgun (WGS) entry which is preliminary data.</text>
</comment>
<proteinExistence type="predicted"/>
<evidence type="ECO:0000256" key="4">
    <source>
        <dbReference type="SAM" id="SignalP"/>
    </source>
</evidence>
<evidence type="ECO:0000259" key="5">
    <source>
        <dbReference type="PROSITE" id="PS01180"/>
    </source>
</evidence>
<evidence type="ECO:0000313" key="6">
    <source>
        <dbReference type="EMBL" id="CAI8044090.1"/>
    </source>
</evidence>
<comment type="caution">
    <text evidence="2">Lacks conserved residue(s) required for the propagation of feature annotation.</text>
</comment>
<dbReference type="Proteomes" id="UP001174909">
    <property type="component" value="Unassembled WGS sequence"/>
</dbReference>
<dbReference type="InterPro" id="IPR000859">
    <property type="entry name" value="CUB_dom"/>
</dbReference>
<feature type="compositionally biased region" description="Basic and acidic residues" evidence="3">
    <location>
        <begin position="223"/>
        <end position="235"/>
    </location>
</feature>
<feature type="domain" description="CUB" evidence="5">
    <location>
        <begin position="67"/>
        <end position="195"/>
    </location>
</feature>
<keyword evidence="7" id="KW-1185">Reference proteome</keyword>
<protein>
    <recommendedName>
        <fullName evidence="5">CUB domain-containing protein</fullName>
    </recommendedName>
</protein>
<keyword evidence="1" id="KW-1015">Disulfide bond</keyword>